<accession>A0A4Z1J224</accession>
<evidence type="ECO:0000313" key="3">
    <source>
        <dbReference type="Proteomes" id="UP000297452"/>
    </source>
</evidence>
<comment type="caution">
    <text evidence="2">The sequence shown here is derived from an EMBL/GenBank/DDBJ whole genome shotgun (WGS) entry which is preliminary data.</text>
</comment>
<feature type="region of interest" description="Disordered" evidence="1">
    <location>
        <begin position="1"/>
        <end position="21"/>
    </location>
</feature>
<feature type="compositionally biased region" description="Low complexity" evidence="1">
    <location>
        <begin position="268"/>
        <end position="304"/>
    </location>
</feature>
<protein>
    <submittedName>
        <fullName evidence="2">Uncharacterized protein</fullName>
    </submittedName>
</protein>
<proteinExistence type="predicted"/>
<organism evidence="2 3">
    <name type="scientific">Botryotinia narcissicola</name>
    <dbReference type="NCBI Taxonomy" id="278944"/>
    <lineage>
        <taxon>Eukaryota</taxon>
        <taxon>Fungi</taxon>
        <taxon>Dikarya</taxon>
        <taxon>Ascomycota</taxon>
        <taxon>Pezizomycotina</taxon>
        <taxon>Leotiomycetes</taxon>
        <taxon>Helotiales</taxon>
        <taxon>Sclerotiniaceae</taxon>
        <taxon>Botryotinia</taxon>
    </lineage>
</organism>
<feature type="compositionally biased region" description="Polar residues" evidence="1">
    <location>
        <begin position="401"/>
        <end position="411"/>
    </location>
</feature>
<feature type="compositionally biased region" description="Basic and acidic residues" evidence="1">
    <location>
        <begin position="342"/>
        <end position="370"/>
    </location>
</feature>
<feature type="compositionally biased region" description="Basic and acidic residues" evidence="1">
    <location>
        <begin position="476"/>
        <end position="516"/>
    </location>
</feature>
<dbReference type="EMBL" id="PQXJ01000046">
    <property type="protein sequence ID" value="TGO67214.1"/>
    <property type="molecule type" value="Genomic_DNA"/>
</dbReference>
<evidence type="ECO:0000313" key="2">
    <source>
        <dbReference type="EMBL" id="TGO67214.1"/>
    </source>
</evidence>
<evidence type="ECO:0000256" key="1">
    <source>
        <dbReference type="SAM" id="MobiDB-lite"/>
    </source>
</evidence>
<sequence>MSSSTLRQPPSPLHESPVNPDVRTAEIENFMKTVRMYERIRVPLHDRKKKGAHENAMRVWDDHVRKSTWTNHGHIDRRFEEDYLRAKVGLDRLGNNSKESETVGFIERWLGSKFSEARFHIKSQYGIFPKKGPEEQSDNMLGYLNIHMLEQPLVVIEAKPPEEDREEMTPAKLVKMENQAERYCREWLKHNLDVPFIYAITFRSTNFRTWVMARKRDMEKAEMVGLWQPKKRTWDEYRDPGLNCDAETIKVAISLIKEHPNGSDYALTTTSDPQSQSDQAPSAVPIRATRGTSGSRRGTPSGDSKGNRNRSRDRRNNKSDDQFSSQEETPEQRAERHRKKDRDRERAKESERSERKNKEKERGEERETSNKPRSPQPSAPIYVPRSSSRGVSRRSNTSTSERGNLASSSSPEYPAQTPIPTRERRERGDTDRAERSSTRDGKRAEGSSNSKLPEPKKRDFQARRTDSLSTVPPTSSDDRNTSSSDNREPQPKSTKKVGDASADARRKPKREKSPVI</sequence>
<dbReference type="Proteomes" id="UP000297452">
    <property type="component" value="Unassembled WGS sequence"/>
</dbReference>
<feature type="compositionally biased region" description="Low complexity" evidence="1">
    <location>
        <begin position="385"/>
        <end position="400"/>
    </location>
</feature>
<keyword evidence="3" id="KW-1185">Reference proteome</keyword>
<name>A0A4Z1J224_9HELO</name>
<reference evidence="2 3" key="1">
    <citation type="submission" date="2017-12" db="EMBL/GenBank/DDBJ databases">
        <title>Comparative genomics of Botrytis spp.</title>
        <authorList>
            <person name="Valero-Jimenez C.A."/>
            <person name="Tapia P."/>
            <person name="Veloso J."/>
            <person name="Silva-Moreno E."/>
            <person name="Staats M."/>
            <person name="Valdes J.H."/>
            <person name="Van Kan J.A.L."/>
        </authorList>
    </citation>
    <scope>NUCLEOTIDE SEQUENCE [LARGE SCALE GENOMIC DNA]</scope>
    <source>
        <strain evidence="2 3">MUCL2120</strain>
    </source>
</reference>
<dbReference type="AlphaFoldDB" id="A0A4Z1J224"/>
<dbReference type="OrthoDB" id="3551772at2759"/>
<feature type="compositionally biased region" description="Basic and acidic residues" evidence="1">
    <location>
        <begin position="421"/>
        <end position="445"/>
    </location>
</feature>
<feature type="compositionally biased region" description="Basic and acidic residues" evidence="1">
    <location>
        <begin position="453"/>
        <end position="466"/>
    </location>
</feature>
<gene>
    <name evidence="2" type="ORF">BOTNAR_0046g00160</name>
</gene>
<feature type="region of interest" description="Disordered" evidence="1">
    <location>
        <begin position="264"/>
        <end position="516"/>
    </location>
</feature>